<sequence length="415" mass="49742">MDVIRSKLKCEDVVIYIFEFLINDKNYNPFTLKDIKLFALKNKITNWKICMGCGVLKGLEWIEYSESKILQNTRQEVYGWCLYLSAYYGNFTMLKYFEAKGVYTTCDWALTIEEASKSEETMIKRKVKKEDAFEIFKYIEPKLTSISACKSIVKNGRNDLADYMWERGFKEDFQLYMYNSIQFNQFEMLKWIEFRVPLEEIDWGICRFYCFGNADMDICKYCDMKSGYPPIQDWEVREEIKRGNFEIFEYVISRYEGKLDWEQLMIYTTQCDPDNIWYSERTKGRFDIFMYCEKMSTSPDYDMCLRNALKNGLIGIVIHCEHKLADIDWEKYMYDAVSRGHLHSILHILEETDNLDLRPYIKYAVEKPRQEKRLETVKYLESLTDEPINWNDMTPWKLFYSIDTPIAKYVNSKLL</sequence>
<reference evidence="1" key="1">
    <citation type="journal article" date="2019" name="MBio">
        <title>Virus Genomes from Deep Sea Sediments Expand the Ocean Megavirome and Support Independent Origins of Viral Gigantism.</title>
        <authorList>
            <person name="Backstrom D."/>
            <person name="Yutin N."/>
            <person name="Jorgensen S.L."/>
            <person name="Dharamshi J."/>
            <person name="Homa F."/>
            <person name="Zaremba-Niedwiedzka K."/>
            <person name="Spang A."/>
            <person name="Wolf Y.I."/>
            <person name="Koonin E.V."/>
            <person name="Ettema T.J."/>
        </authorList>
    </citation>
    <scope>NUCLEOTIDE SEQUENCE</scope>
</reference>
<gene>
    <name evidence="1" type="ORF">LCPAC403_00290</name>
</gene>
<dbReference type="EMBL" id="MK500588">
    <property type="protein sequence ID" value="QBK92895.1"/>
    <property type="molecule type" value="Genomic_DNA"/>
</dbReference>
<dbReference type="SUPFAM" id="SSF140860">
    <property type="entry name" value="Pseudo ankyrin repeat-like"/>
    <property type="match status" value="1"/>
</dbReference>
<proteinExistence type="predicted"/>
<organism evidence="1">
    <name type="scientific">Pithovirus LCPAC403</name>
    <dbReference type="NCBI Taxonomy" id="2506596"/>
    <lineage>
        <taxon>Viruses</taxon>
        <taxon>Pithoviruses</taxon>
    </lineage>
</organism>
<evidence type="ECO:0000313" key="1">
    <source>
        <dbReference type="EMBL" id="QBK92895.1"/>
    </source>
</evidence>
<name>A0A481ZBP6_9VIRU</name>
<protein>
    <submittedName>
        <fullName evidence="1">Ankyrin repeat protein</fullName>
    </submittedName>
</protein>
<accession>A0A481ZBP6</accession>